<organism evidence="1">
    <name type="scientific">viral metagenome</name>
    <dbReference type="NCBI Taxonomy" id="1070528"/>
    <lineage>
        <taxon>unclassified sequences</taxon>
        <taxon>metagenomes</taxon>
        <taxon>organismal metagenomes</taxon>
    </lineage>
</organism>
<accession>A0A6M3M4H6</accession>
<protein>
    <recommendedName>
        <fullName evidence="2">Tail protein</fullName>
    </recommendedName>
</protein>
<dbReference type="AlphaFoldDB" id="A0A6M3M4H6"/>
<gene>
    <name evidence="1" type="ORF">MM171B01081_0006</name>
</gene>
<evidence type="ECO:0008006" key="2">
    <source>
        <dbReference type="Google" id="ProtNLM"/>
    </source>
</evidence>
<proteinExistence type="predicted"/>
<sequence length="199" mass="20896">MARIRFTPAQGVDVSDADAAVGDVKDPKTFYSVAAPKKTGTMPTVAIVAANDNYPAGYHAGNVGGLDAIDTDLAPENIKKDVVIFGKTGTFESTLSGTELWPEAWDTTGNADWENMPGASGDVPATALKVYLWCTAAYNAQTRVLYDGVEKCLADESESASWYGDALGSLATVQGRQRSKVGPTTDQGGGSGAIYFELD</sequence>
<evidence type="ECO:0000313" key="1">
    <source>
        <dbReference type="EMBL" id="QJB02751.1"/>
    </source>
</evidence>
<dbReference type="EMBL" id="MT143805">
    <property type="protein sequence ID" value="QJB02751.1"/>
    <property type="molecule type" value="Genomic_DNA"/>
</dbReference>
<reference evidence="1" key="1">
    <citation type="submission" date="2020-03" db="EMBL/GenBank/DDBJ databases">
        <title>The deep terrestrial virosphere.</title>
        <authorList>
            <person name="Holmfeldt K."/>
            <person name="Nilsson E."/>
            <person name="Simone D."/>
            <person name="Lopez-Fernandez M."/>
            <person name="Wu X."/>
            <person name="de Brujin I."/>
            <person name="Lundin D."/>
            <person name="Andersson A."/>
            <person name="Bertilsson S."/>
            <person name="Dopson M."/>
        </authorList>
    </citation>
    <scope>NUCLEOTIDE SEQUENCE</scope>
    <source>
        <strain evidence="1">MM171B01081</strain>
    </source>
</reference>
<name>A0A6M3M4H6_9ZZZZ</name>